<dbReference type="GO" id="GO:0008360">
    <property type="term" value="P:regulation of cell shape"/>
    <property type="evidence" value="ECO:0007669"/>
    <property type="project" value="UniProtKB-KW"/>
</dbReference>
<feature type="transmembrane region" description="Helical" evidence="13">
    <location>
        <begin position="6"/>
        <end position="23"/>
    </location>
</feature>
<dbReference type="PANTHER" id="PTHR39579">
    <property type="entry name" value="INNER MEMBRANE PROTEIN YHCB"/>
    <property type="match status" value="1"/>
</dbReference>
<keyword evidence="9" id="KW-0131">Cell cycle</keyword>
<organism evidence="14 15">
    <name type="scientific">Candidatus Blochmannia vicinus</name>
    <name type="common">nom. nud.</name>
    <dbReference type="NCBI Taxonomy" id="251540"/>
    <lineage>
        <taxon>Bacteria</taxon>
        <taxon>Pseudomonadati</taxon>
        <taxon>Pseudomonadota</taxon>
        <taxon>Gammaproteobacteria</taxon>
        <taxon>Enterobacterales</taxon>
        <taxon>Enterobacteriaceae</taxon>
        <taxon>ant endosymbionts</taxon>
        <taxon>Candidatus Blochmanniella</taxon>
    </lineage>
</organism>
<keyword evidence="5 13" id="KW-0812">Transmembrane</keyword>
<comment type="similarity">
    <text evidence="10">Belongs to the ZapG family.</text>
</comment>
<dbReference type="GO" id="GO:0051301">
    <property type="term" value="P:cell division"/>
    <property type="evidence" value="ECO:0007669"/>
    <property type="project" value="UniProtKB-KW"/>
</dbReference>
<gene>
    <name evidence="14" type="ORF">M9393_03020</name>
</gene>
<accession>A0A9Q8X0Z2</accession>
<evidence type="ECO:0000256" key="3">
    <source>
        <dbReference type="ARBA" id="ARBA00022519"/>
    </source>
</evidence>
<protein>
    <recommendedName>
        <fullName evidence="11">Z-ring associated protein G</fullName>
    </recommendedName>
    <alternativeName>
        <fullName evidence="12">Cell division protein ZapG</fullName>
    </alternativeName>
</protein>
<keyword evidence="2" id="KW-1003">Cell membrane</keyword>
<dbReference type="Pfam" id="PF06295">
    <property type="entry name" value="ZapG-like"/>
    <property type="match status" value="1"/>
</dbReference>
<dbReference type="PANTHER" id="PTHR39579:SF1">
    <property type="entry name" value="INNER MEMBRANE PROTEIN YHCB"/>
    <property type="match status" value="1"/>
</dbReference>
<dbReference type="Proteomes" id="UP001056209">
    <property type="component" value="Chromosome"/>
</dbReference>
<comment type="subcellular location">
    <subcellularLocation>
        <location evidence="1">Cell inner membrane</location>
        <topology evidence="1">Single-pass membrane protein</topology>
    </subcellularLocation>
</comment>
<dbReference type="RefSeq" id="WP_250236272.1">
    <property type="nucleotide sequence ID" value="NZ_CP097753.1"/>
</dbReference>
<keyword evidence="4" id="KW-0132">Cell division</keyword>
<dbReference type="InterPro" id="IPR009386">
    <property type="entry name" value="ZapG-like"/>
</dbReference>
<evidence type="ECO:0000256" key="13">
    <source>
        <dbReference type="SAM" id="Phobius"/>
    </source>
</evidence>
<keyword evidence="3" id="KW-0997">Cell inner membrane</keyword>
<evidence type="ECO:0000256" key="7">
    <source>
        <dbReference type="ARBA" id="ARBA00022989"/>
    </source>
</evidence>
<evidence type="ECO:0000256" key="9">
    <source>
        <dbReference type="ARBA" id="ARBA00023306"/>
    </source>
</evidence>
<evidence type="ECO:0000256" key="1">
    <source>
        <dbReference type="ARBA" id="ARBA00004377"/>
    </source>
</evidence>
<proteinExistence type="inferred from homology"/>
<evidence type="ECO:0000256" key="6">
    <source>
        <dbReference type="ARBA" id="ARBA00022960"/>
    </source>
</evidence>
<reference evidence="14" key="1">
    <citation type="submission" date="2022-05" db="EMBL/GenBank/DDBJ databases">
        <title>Impact of host demography and evolutionary history on endosymbiont molecular evolution: a test in carpenter ants (Genus Camponotus) and their Blochmannia endosymbionts.</title>
        <authorList>
            <person name="Manthey J.D."/>
            <person name="Giron J.C."/>
            <person name="Hruska J.P."/>
        </authorList>
    </citation>
    <scope>NUCLEOTIDE SEQUENCE</scope>
    <source>
        <strain evidence="14">C-039</strain>
    </source>
</reference>
<keyword evidence="7 13" id="KW-1133">Transmembrane helix</keyword>
<evidence type="ECO:0000256" key="8">
    <source>
        <dbReference type="ARBA" id="ARBA00023136"/>
    </source>
</evidence>
<evidence type="ECO:0000313" key="14">
    <source>
        <dbReference type="EMBL" id="URJ28118.1"/>
    </source>
</evidence>
<evidence type="ECO:0000256" key="12">
    <source>
        <dbReference type="ARBA" id="ARBA00035727"/>
    </source>
</evidence>
<dbReference type="EMBL" id="CP097753">
    <property type="protein sequence ID" value="URJ28118.1"/>
    <property type="molecule type" value="Genomic_DNA"/>
</dbReference>
<dbReference type="AlphaFoldDB" id="A0A9Q8X0Z2"/>
<evidence type="ECO:0000256" key="4">
    <source>
        <dbReference type="ARBA" id="ARBA00022618"/>
    </source>
</evidence>
<evidence type="ECO:0000256" key="5">
    <source>
        <dbReference type="ARBA" id="ARBA00022692"/>
    </source>
</evidence>
<dbReference type="GO" id="GO:0005886">
    <property type="term" value="C:plasma membrane"/>
    <property type="evidence" value="ECO:0007669"/>
    <property type="project" value="UniProtKB-SubCell"/>
</dbReference>
<keyword evidence="6" id="KW-0133">Cell shape</keyword>
<evidence type="ECO:0000256" key="2">
    <source>
        <dbReference type="ARBA" id="ARBA00022475"/>
    </source>
</evidence>
<evidence type="ECO:0000256" key="10">
    <source>
        <dbReference type="ARBA" id="ARBA00035657"/>
    </source>
</evidence>
<evidence type="ECO:0000313" key="15">
    <source>
        <dbReference type="Proteomes" id="UP001056209"/>
    </source>
</evidence>
<name>A0A9Q8X0Z2_9ENTR</name>
<sequence>MIYVYMLASLIIGIATGAIIMYYRTRYLLYNQKNLYDELQENKIKLNEYQRELSKHFLCTIELLNKMIVDYRHLYHNVKKSANFFLPNTHIQDIMCMFNTKETNIQNEQLPIEAPLDYSNNTENTLKNHDNK</sequence>
<keyword evidence="8 13" id="KW-0472">Membrane</keyword>
<evidence type="ECO:0000256" key="11">
    <source>
        <dbReference type="ARBA" id="ARBA00035703"/>
    </source>
</evidence>